<accession>A0A8T3AKD6</accession>
<protein>
    <submittedName>
        <fullName evidence="1">Uncharacterized protein</fullName>
    </submittedName>
</protein>
<comment type="caution">
    <text evidence="1">The sequence shown here is derived from an EMBL/GenBank/DDBJ whole genome shotgun (WGS) entry which is preliminary data.</text>
</comment>
<dbReference type="Proteomes" id="UP000829196">
    <property type="component" value="Unassembled WGS sequence"/>
</dbReference>
<dbReference type="EMBL" id="JAGYWB010000016">
    <property type="protein sequence ID" value="KAI0496262.1"/>
    <property type="molecule type" value="Genomic_DNA"/>
</dbReference>
<keyword evidence="2" id="KW-1185">Reference proteome</keyword>
<name>A0A8T3AKD6_DENNO</name>
<evidence type="ECO:0000313" key="2">
    <source>
        <dbReference type="Proteomes" id="UP000829196"/>
    </source>
</evidence>
<dbReference type="AlphaFoldDB" id="A0A8T3AKD6"/>
<sequence length="110" mass="12446">MLLRGRSGTACYVSGWMEVWFEFTIVPFSGCFRTGEKKIDASCFPCQELEDQTVRRRICCCGGVRERRAMFRAGWKCGSNLPSCHFPAVFGLQPPASDRKWITGTGNQRL</sequence>
<organism evidence="1 2">
    <name type="scientific">Dendrobium nobile</name>
    <name type="common">Orchid</name>
    <dbReference type="NCBI Taxonomy" id="94219"/>
    <lineage>
        <taxon>Eukaryota</taxon>
        <taxon>Viridiplantae</taxon>
        <taxon>Streptophyta</taxon>
        <taxon>Embryophyta</taxon>
        <taxon>Tracheophyta</taxon>
        <taxon>Spermatophyta</taxon>
        <taxon>Magnoliopsida</taxon>
        <taxon>Liliopsida</taxon>
        <taxon>Asparagales</taxon>
        <taxon>Orchidaceae</taxon>
        <taxon>Epidendroideae</taxon>
        <taxon>Malaxideae</taxon>
        <taxon>Dendrobiinae</taxon>
        <taxon>Dendrobium</taxon>
    </lineage>
</organism>
<proteinExistence type="predicted"/>
<evidence type="ECO:0000313" key="1">
    <source>
        <dbReference type="EMBL" id="KAI0496262.1"/>
    </source>
</evidence>
<reference evidence="1" key="1">
    <citation type="journal article" date="2022" name="Front. Genet.">
        <title>Chromosome-Scale Assembly of the Dendrobium nobile Genome Provides Insights Into the Molecular Mechanism of the Biosynthesis of the Medicinal Active Ingredient of Dendrobium.</title>
        <authorList>
            <person name="Xu Q."/>
            <person name="Niu S.-C."/>
            <person name="Li K.-L."/>
            <person name="Zheng P.-J."/>
            <person name="Zhang X.-J."/>
            <person name="Jia Y."/>
            <person name="Liu Y."/>
            <person name="Niu Y.-X."/>
            <person name="Yu L.-H."/>
            <person name="Chen D.-F."/>
            <person name="Zhang G.-Q."/>
        </authorList>
    </citation>
    <scope>NUCLEOTIDE SEQUENCE</scope>
    <source>
        <tissue evidence="1">Leaf</tissue>
    </source>
</reference>
<gene>
    <name evidence="1" type="ORF">KFK09_022576</name>
</gene>